<dbReference type="EMBL" id="JPKZ01003226">
    <property type="protein sequence ID" value="KHN72640.1"/>
    <property type="molecule type" value="Genomic_DNA"/>
</dbReference>
<sequence length="165" mass="19002">MFKFQRRWGSRFITRNNSSLKTANFRNLGVGTEVYVGGGGRGKHLQLQLYWFEVVVRTPQNIRLRVESFQLVNDANSYRATRYTGVFPGGFRIAVVLWAAILKLSFGILETLRRRITSNRRLPRLLFFLCGPSPFLTPPPDHLRAVLEDSRQRIAAHRQYAPAPK</sequence>
<dbReference type="Proteomes" id="UP000031036">
    <property type="component" value="Unassembled WGS sequence"/>
</dbReference>
<dbReference type="AlphaFoldDB" id="A0A0B2UUY0"/>
<reference evidence="2 3" key="1">
    <citation type="submission" date="2014-11" db="EMBL/GenBank/DDBJ databases">
        <title>Genetic blueprint of the zoonotic pathogen Toxocara canis.</title>
        <authorList>
            <person name="Zhu X.-Q."/>
            <person name="Korhonen P.K."/>
            <person name="Cai H."/>
            <person name="Young N.D."/>
            <person name="Nejsum P."/>
            <person name="von Samson-Himmelstjerna G."/>
            <person name="Boag P.R."/>
            <person name="Tan P."/>
            <person name="Li Q."/>
            <person name="Min J."/>
            <person name="Yang Y."/>
            <person name="Wang X."/>
            <person name="Fang X."/>
            <person name="Hall R.S."/>
            <person name="Hofmann A."/>
            <person name="Sternberg P.W."/>
            <person name="Jex A.R."/>
            <person name="Gasser R.B."/>
        </authorList>
    </citation>
    <scope>NUCLEOTIDE SEQUENCE [LARGE SCALE GENOMIC DNA]</scope>
    <source>
        <strain evidence="2">PN_DK_2014</strain>
    </source>
</reference>
<comment type="caution">
    <text evidence="2">The sequence shown here is derived from an EMBL/GenBank/DDBJ whole genome shotgun (WGS) entry which is preliminary data.</text>
</comment>
<evidence type="ECO:0000256" key="1">
    <source>
        <dbReference type="SAM" id="Phobius"/>
    </source>
</evidence>
<keyword evidence="3" id="KW-1185">Reference proteome</keyword>
<keyword evidence="1" id="KW-0812">Transmembrane</keyword>
<organism evidence="2 3">
    <name type="scientific">Toxocara canis</name>
    <name type="common">Canine roundworm</name>
    <dbReference type="NCBI Taxonomy" id="6265"/>
    <lineage>
        <taxon>Eukaryota</taxon>
        <taxon>Metazoa</taxon>
        <taxon>Ecdysozoa</taxon>
        <taxon>Nematoda</taxon>
        <taxon>Chromadorea</taxon>
        <taxon>Rhabditida</taxon>
        <taxon>Spirurina</taxon>
        <taxon>Ascaridomorpha</taxon>
        <taxon>Ascaridoidea</taxon>
        <taxon>Toxocaridae</taxon>
        <taxon>Toxocara</taxon>
    </lineage>
</organism>
<evidence type="ECO:0000313" key="2">
    <source>
        <dbReference type="EMBL" id="KHN72640.1"/>
    </source>
</evidence>
<feature type="transmembrane region" description="Helical" evidence="1">
    <location>
        <begin position="91"/>
        <end position="112"/>
    </location>
</feature>
<protein>
    <submittedName>
        <fullName evidence="2">Uncharacterized protein</fullName>
    </submittedName>
</protein>
<gene>
    <name evidence="2" type="ORF">Tcan_13091</name>
</gene>
<keyword evidence="1" id="KW-1133">Transmembrane helix</keyword>
<accession>A0A0B2UUY0</accession>
<keyword evidence="1" id="KW-0472">Membrane</keyword>
<evidence type="ECO:0000313" key="3">
    <source>
        <dbReference type="Proteomes" id="UP000031036"/>
    </source>
</evidence>
<proteinExistence type="predicted"/>
<name>A0A0B2UUY0_TOXCA</name>